<keyword evidence="3" id="KW-0964">Secreted</keyword>
<dbReference type="GO" id="GO:0030245">
    <property type="term" value="P:cellulose catabolic process"/>
    <property type="evidence" value="ECO:0007669"/>
    <property type="project" value="UniProtKB-KW"/>
</dbReference>
<evidence type="ECO:0000256" key="13">
    <source>
        <dbReference type="ARBA" id="ARBA00044502"/>
    </source>
</evidence>
<evidence type="ECO:0000256" key="14">
    <source>
        <dbReference type="ARBA" id="ARBA00045077"/>
    </source>
</evidence>
<dbReference type="Pfam" id="PF00734">
    <property type="entry name" value="CBM_1"/>
    <property type="match status" value="1"/>
</dbReference>
<keyword evidence="9" id="KW-0503">Monooxygenase</keyword>
<feature type="domain" description="CBM1" evidence="18">
    <location>
        <begin position="292"/>
        <end position="328"/>
    </location>
</feature>
<dbReference type="Pfam" id="PF03443">
    <property type="entry name" value="AA9"/>
    <property type="match status" value="1"/>
</dbReference>
<proteinExistence type="inferred from homology"/>
<keyword evidence="5 17" id="KW-0732">Signal</keyword>
<keyword evidence="20" id="KW-1185">Reference proteome</keyword>
<dbReference type="PROSITE" id="PS00562">
    <property type="entry name" value="CBM1_1"/>
    <property type="match status" value="1"/>
</dbReference>
<keyword evidence="8" id="KW-0186">Copper</keyword>
<dbReference type="PANTHER" id="PTHR33353">
    <property type="entry name" value="PUTATIVE (AFU_ORTHOLOGUE AFUA_1G12560)-RELATED"/>
    <property type="match status" value="1"/>
</dbReference>
<evidence type="ECO:0000256" key="17">
    <source>
        <dbReference type="SAM" id="SignalP"/>
    </source>
</evidence>
<feature type="compositionally biased region" description="Low complexity" evidence="16">
    <location>
        <begin position="262"/>
        <end position="281"/>
    </location>
</feature>
<evidence type="ECO:0000256" key="16">
    <source>
        <dbReference type="SAM" id="MobiDB-lite"/>
    </source>
</evidence>
<evidence type="ECO:0000256" key="6">
    <source>
        <dbReference type="ARBA" id="ARBA00023001"/>
    </source>
</evidence>
<dbReference type="AlphaFoldDB" id="A0A179FID2"/>
<feature type="signal peptide" evidence="17">
    <location>
        <begin position="1"/>
        <end position="19"/>
    </location>
</feature>
<dbReference type="CDD" id="cd21175">
    <property type="entry name" value="LPMO_AA9"/>
    <property type="match status" value="1"/>
</dbReference>
<dbReference type="GO" id="GO:0046872">
    <property type="term" value="F:metal ion binding"/>
    <property type="evidence" value="ECO:0007669"/>
    <property type="project" value="UniProtKB-KW"/>
</dbReference>
<evidence type="ECO:0000256" key="7">
    <source>
        <dbReference type="ARBA" id="ARBA00023002"/>
    </source>
</evidence>
<evidence type="ECO:0000256" key="10">
    <source>
        <dbReference type="ARBA" id="ARBA00023157"/>
    </source>
</evidence>
<comment type="similarity">
    <text evidence="13">Belongs to the polysaccharide monooxygenase AA9 family.</text>
</comment>
<evidence type="ECO:0000256" key="5">
    <source>
        <dbReference type="ARBA" id="ARBA00022729"/>
    </source>
</evidence>
<dbReference type="InterPro" id="IPR000254">
    <property type="entry name" value="CBD"/>
</dbReference>
<evidence type="ECO:0000256" key="4">
    <source>
        <dbReference type="ARBA" id="ARBA00022723"/>
    </source>
</evidence>
<organism evidence="19 20">
    <name type="scientific">Pochonia chlamydosporia 170</name>
    <dbReference type="NCBI Taxonomy" id="1380566"/>
    <lineage>
        <taxon>Eukaryota</taxon>
        <taxon>Fungi</taxon>
        <taxon>Dikarya</taxon>
        <taxon>Ascomycota</taxon>
        <taxon>Pezizomycotina</taxon>
        <taxon>Sordariomycetes</taxon>
        <taxon>Hypocreomycetidae</taxon>
        <taxon>Hypocreales</taxon>
        <taxon>Clavicipitaceae</taxon>
        <taxon>Pochonia</taxon>
    </lineage>
</organism>
<dbReference type="STRING" id="1380566.A0A179FID2"/>
<evidence type="ECO:0000256" key="12">
    <source>
        <dbReference type="ARBA" id="ARBA00023326"/>
    </source>
</evidence>
<dbReference type="GO" id="GO:0016787">
    <property type="term" value="F:hydrolase activity"/>
    <property type="evidence" value="ECO:0007669"/>
    <property type="project" value="UniProtKB-KW"/>
</dbReference>
<dbReference type="GO" id="GO:0030248">
    <property type="term" value="F:cellulose binding"/>
    <property type="evidence" value="ECO:0007669"/>
    <property type="project" value="InterPro"/>
</dbReference>
<dbReference type="InterPro" id="IPR035971">
    <property type="entry name" value="CBD_sf"/>
</dbReference>
<feature type="chain" id="PRO_5008101760" description="lytic cellulose monooxygenase (C4-dehydrogenating)" evidence="17">
    <location>
        <begin position="20"/>
        <end position="330"/>
    </location>
</feature>
<dbReference type="SMART" id="SM00236">
    <property type="entry name" value="fCBD"/>
    <property type="match status" value="1"/>
</dbReference>
<dbReference type="PANTHER" id="PTHR33353:SF36">
    <property type="entry name" value="ENDO-BETA-1,4-GLUCANASE D"/>
    <property type="match status" value="1"/>
</dbReference>
<sequence length="330" mass="34192">MLETHHLLTLLAYAITASAHGHISNVVINGVSYPGYDSPAWYGNPNAPNVFGWTISQQDNGFVSPDAFGSSDIICHREAVPAKSHVQVAAGDILTLQWTPWPDSHHGPVIDYLANCNGPCESVDKTTLEFFKIDGVGIISQGSPGTYADDVLISKNNTWEVKIPANIAPGNYVLRHEIIALHSAGSENGAQAYPQCFNLKITGSGSLKPAGVKGTALYKATDPGILVNIYTSSVNYIVPGPTLVAGLPSSVAQNPSQITASATATPGDQTGPGTPTTTLATSVKTSSGSSGGLQTVYGQCGGQSWTGPTACVGGAKCATQNAYYAQCTPA</sequence>
<evidence type="ECO:0000256" key="9">
    <source>
        <dbReference type="ARBA" id="ARBA00023033"/>
    </source>
</evidence>
<evidence type="ECO:0000313" key="20">
    <source>
        <dbReference type="Proteomes" id="UP000078397"/>
    </source>
</evidence>
<evidence type="ECO:0000256" key="2">
    <source>
        <dbReference type="ARBA" id="ARBA00004613"/>
    </source>
</evidence>
<dbReference type="RefSeq" id="XP_018142077.1">
    <property type="nucleotide sequence ID" value="XM_018285103.1"/>
</dbReference>
<accession>A0A179FID2</accession>
<dbReference type="KEGG" id="pchm:VFPPC_05993"/>
<dbReference type="EMBL" id="LSBJ02000005">
    <property type="protein sequence ID" value="OAQ64763.1"/>
    <property type="molecule type" value="Genomic_DNA"/>
</dbReference>
<evidence type="ECO:0000259" key="18">
    <source>
        <dbReference type="PROSITE" id="PS51164"/>
    </source>
</evidence>
<dbReference type="Proteomes" id="UP000078397">
    <property type="component" value="Unassembled WGS sequence"/>
</dbReference>
<comment type="catalytic activity">
    <reaction evidence="14">
        <text>[(1-&gt;4)-beta-D-glucosyl]n+m + reduced acceptor + O2 = 4-dehydro-beta-D-glucosyl-[(1-&gt;4)-beta-D-glucosyl]n-1 + [(1-&gt;4)-beta-D-glucosyl]m + acceptor + H2O.</text>
        <dbReference type="EC" id="1.14.99.56"/>
    </reaction>
</comment>
<evidence type="ECO:0000256" key="3">
    <source>
        <dbReference type="ARBA" id="ARBA00022525"/>
    </source>
</evidence>
<dbReference type="InterPro" id="IPR049892">
    <property type="entry name" value="AA9"/>
</dbReference>
<feature type="region of interest" description="Disordered" evidence="16">
    <location>
        <begin position="261"/>
        <end position="291"/>
    </location>
</feature>
<dbReference type="GO" id="GO:0005576">
    <property type="term" value="C:extracellular region"/>
    <property type="evidence" value="ECO:0007669"/>
    <property type="project" value="UniProtKB-SubCell"/>
</dbReference>
<comment type="caution">
    <text evidence="19">The sequence shown here is derived from an EMBL/GenBank/DDBJ whole genome shotgun (WGS) entry which is preliminary data.</text>
</comment>
<dbReference type="InterPro" id="IPR005103">
    <property type="entry name" value="AA9_LPMO"/>
</dbReference>
<comment type="subcellular location">
    <subcellularLocation>
        <location evidence="2">Secreted</location>
    </subcellularLocation>
</comment>
<keyword evidence="7" id="KW-0560">Oxidoreductase</keyword>
<evidence type="ECO:0000256" key="1">
    <source>
        <dbReference type="ARBA" id="ARBA00001973"/>
    </source>
</evidence>
<evidence type="ECO:0000256" key="8">
    <source>
        <dbReference type="ARBA" id="ARBA00023008"/>
    </source>
</evidence>
<dbReference type="OrthoDB" id="4849160at2759"/>
<keyword evidence="12" id="KW-0624">Polysaccharide degradation</keyword>
<dbReference type="SUPFAM" id="SSF57180">
    <property type="entry name" value="Cellulose-binding domain"/>
    <property type="match status" value="1"/>
</dbReference>
<dbReference type="GeneID" id="28849097"/>
<dbReference type="Gene3D" id="2.70.50.70">
    <property type="match status" value="1"/>
</dbReference>
<comment type="cofactor">
    <cofactor evidence="1">
        <name>Cu(2+)</name>
        <dbReference type="ChEBI" id="CHEBI:29036"/>
    </cofactor>
</comment>
<dbReference type="GO" id="GO:0004497">
    <property type="term" value="F:monooxygenase activity"/>
    <property type="evidence" value="ECO:0007669"/>
    <property type="project" value="UniProtKB-KW"/>
</dbReference>
<evidence type="ECO:0000256" key="15">
    <source>
        <dbReference type="ARBA" id="ARBA00047174"/>
    </source>
</evidence>
<evidence type="ECO:0000256" key="11">
    <source>
        <dbReference type="ARBA" id="ARBA00023277"/>
    </source>
</evidence>
<name>A0A179FID2_METCM</name>
<keyword evidence="4" id="KW-0479">Metal-binding</keyword>
<keyword evidence="10" id="KW-1015">Disulfide bond</keyword>
<evidence type="ECO:0000313" key="19">
    <source>
        <dbReference type="EMBL" id="OAQ64763.1"/>
    </source>
</evidence>
<gene>
    <name evidence="19" type="ORF">VFPPC_05993</name>
</gene>
<dbReference type="EC" id="1.14.99.56" evidence="15"/>
<keyword evidence="11" id="KW-0119">Carbohydrate metabolism</keyword>
<reference evidence="19 20" key="1">
    <citation type="journal article" date="2016" name="PLoS Pathog.">
        <title>Biosynthesis of antibiotic leucinostatins in bio-control fungus Purpureocillium lilacinum and their inhibition on phytophthora revealed by genome mining.</title>
        <authorList>
            <person name="Wang G."/>
            <person name="Liu Z."/>
            <person name="Lin R."/>
            <person name="Li E."/>
            <person name="Mao Z."/>
            <person name="Ling J."/>
            <person name="Yang Y."/>
            <person name="Yin W.B."/>
            <person name="Xie B."/>
        </authorList>
    </citation>
    <scope>NUCLEOTIDE SEQUENCE [LARGE SCALE GENOMIC DNA]</scope>
    <source>
        <strain evidence="19">170</strain>
    </source>
</reference>
<keyword evidence="19" id="KW-0378">Hydrolase</keyword>
<keyword evidence="6" id="KW-0136">Cellulose degradation</keyword>
<protein>
    <recommendedName>
        <fullName evidence="15">lytic cellulose monooxygenase (C4-dehydrogenating)</fullName>
        <ecNumber evidence="15">1.14.99.56</ecNumber>
    </recommendedName>
</protein>
<dbReference type="PROSITE" id="PS51164">
    <property type="entry name" value="CBM1_2"/>
    <property type="match status" value="1"/>
</dbReference>